<name>A0A382REE6_9ZZZZ</name>
<dbReference type="AlphaFoldDB" id="A0A382REE6"/>
<organism evidence="1">
    <name type="scientific">marine metagenome</name>
    <dbReference type="NCBI Taxonomy" id="408172"/>
    <lineage>
        <taxon>unclassified sequences</taxon>
        <taxon>metagenomes</taxon>
        <taxon>ecological metagenomes</taxon>
    </lineage>
</organism>
<proteinExistence type="predicted"/>
<evidence type="ECO:0000313" key="1">
    <source>
        <dbReference type="EMBL" id="SVC95517.1"/>
    </source>
</evidence>
<sequence length="42" mass="4613">MTDNAGGFHSLVDENQPGVAMNVVEWTRTLEIIITGRRDGVL</sequence>
<dbReference type="EMBL" id="UINC01120805">
    <property type="protein sequence ID" value="SVC95517.1"/>
    <property type="molecule type" value="Genomic_DNA"/>
</dbReference>
<reference evidence="1" key="1">
    <citation type="submission" date="2018-05" db="EMBL/GenBank/DDBJ databases">
        <authorList>
            <person name="Lanie J.A."/>
            <person name="Ng W.-L."/>
            <person name="Kazmierczak K.M."/>
            <person name="Andrzejewski T.M."/>
            <person name="Davidsen T.M."/>
            <person name="Wayne K.J."/>
            <person name="Tettelin H."/>
            <person name="Glass J.I."/>
            <person name="Rusch D."/>
            <person name="Podicherti R."/>
            <person name="Tsui H.-C.T."/>
            <person name="Winkler M.E."/>
        </authorList>
    </citation>
    <scope>NUCLEOTIDE SEQUENCE</scope>
</reference>
<gene>
    <name evidence="1" type="ORF">METZ01_LOCUS348371</name>
</gene>
<protein>
    <submittedName>
        <fullName evidence="1">Uncharacterized protein</fullName>
    </submittedName>
</protein>
<accession>A0A382REE6</accession>